<dbReference type="GO" id="GO:0008168">
    <property type="term" value="F:methyltransferase activity"/>
    <property type="evidence" value="ECO:0007669"/>
    <property type="project" value="UniProtKB-KW"/>
</dbReference>
<dbReference type="CDD" id="cd02440">
    <property type="entry name" value="AdoMet_MTases"/>
    <property type="match status" value="1"/>
</dbReference>
<dbReference type="GO" id="GO:0032259">
    <property type="term" value="P:methylation"/>
    <property type="evidence" value="ECO:0007669"/>
    <property type="project" value="UniProtKB-KW"/>
</dbReference>
<dbReference type="InterPro" id="IPR029063">
    <property type="entry name" value="SAM-dependent_MTases_sf"/>
</dbReference>
<reference evidence="3" key="1">
    <citation type="journal article" date="2019" name="Int. J. Syst. Evol. Microbiol.">
        <title>The Global Catalogue of Microorganisms (GCM) 10K type strain sequencing project: providing services to taxonomists for standard genome sequencing and annotation.</title>
        <authorList>
            <consortium name="The Broad Institute Genomics Platform"/>
            <consortium name="The Broad Institute Genome Sequencing Center for Infectious Disease"/>
            <person name="Wu L."/>
            <person name="Ma J."/>
        </authorList>
    </citation>
    <scope>NUCLEOTIDE SEQUENCE [LARGE SCALE GENOMIC DNA]</scope>
    <source>
        <strain evidence="3">TISTR 1535</strain>
    </source>
</reference>
<dbReference type="InterPro" id="IPR052356">
    <property type="entry name" value="Thiol_S-MT"/>
</dbReference>
<sequence length="206" mass="23495">MNNSWNKVIYKLWSPIYDKFFNSGPFSNVRKEVLKSLSTKESKKILIVGVGTGLDLEYIDGSKFEITAIDLSPHMLREAENKFSGTSITFLEMDAQNLKFDDDTFDYVVGSLILSVVPNANQCFKEMIRVLKRNGQLLIFDKFVPKNKSLTFIQKLIRPIIALLGTDIGLNFDRMIQSCNEGLEVKEDVPVMLKGMYRKIIIKKLA</sequence>
<dbReference type="Proteomes" id="UP001597502">
    <property type="component" value="Unassembled WGS sequence"/>
</dbReference>
<evidence type="ECO:0000313" key="3">
    <source>
        <dbReference type="Proteomes" id="UP001597502"/>
    </source>
</evidence>
<dbReference type="Pfam" id="PF08241">
    <property type="entry name" value="Methyltransf_11"/>
    <property type="match status" value="1"/>
</dbReference>
<proteinExistence type="predicted"/>
<dbReference type="SUPFAM" id="SSF53335">
    <property type="entry name" value="S-adenosyl-L-methionine-dependent methyltransferases"/>
    <property type="match status" value="1"/>
</dbReference>
<evidence type="ECO:0000259" key="1">
    <source>
        <dbReference type="Pfam" id="PF08241"/>
    </source>
</evidence>
<name>A0ABW5V6X5_9BACI</name>
<dbReference type="RefSeq" id="WP_382391876.1">
    <property type="nucleotide sequence ID" value="NZ_JBHUNA010000009.1"/>
</dbReference>
<keyword evidence="2" id="KW-0489">Methyltransferase</keyword>
<dbReference type="PANTHER" id="PTHR45036">
    <property type="entry name" value="METHYLTRANSFERASE LIKE 7B"/>
    <property type="match status" value="1"/>
</dbReference>
<dbReference type="InterPro" id="IPR013216">
    <property type="entry name" value="Methyltransf_11"/>
</dbReference>
<dbReference type="Gene3D" id="3.40.50.150">
    <property type="entry name" value="Vaccinia Virus protein VP39"/>
    <property type="match status" value="1"/>
</dbReference>
<keyword evidence="2" id="KW-0808">Transferase</keyword>
<feature type="domain" description="Methyltransferase type 11" evidence="1">
    <location>
        <begin position="48"/>
        <end position="139"/>
    </location>
</feature>
<dbReference type="EC" id="2.1.1.-" evidence="2"/>
<organism evidence="2 3">
    <name type="scientific">Lentibacillus juripiscarius</name>
    <dbReference type="NCBI Taxonomy" id="257446"/>
    <lineage>
        <taxon>Bacteria</taxon>
        <taxon>Bacillati</taxon>
        <taxon>Bacillota</taxon>
        <taxon>Bacilli</taxon>
        <taxon>Bacillales</taxon>
        <taxon>Bacillaceae</taxon>
        <taxon>Lentibacillus</taxon>
    </lineage>
</organism>
<keyword evidence="3" id="KW-1185">Reference proteome</keyword>
<dbReference type="PANTHER" id="PTHR45036:SF1">
    <property type="entry name" value="METHYLTRANSFERASE LIKE 7A"/>
    <property type="match status" value="1"/>
</dbReference>
<protein>
    <submittedName>
        <fullName evidence="2">Class I SAM-dependent methyltransferase</fullName>
        <ecNumber evidence="2">2.1.1.-</ecNumber>
    </submittedName>
</protein>
<gene>
    <name evidence="2" type="ORF">ACFSUO_05465</name>
</gene>
<comment type="caution">
    <text evidence="2">The sequence shown here is derived from an EMBL/GenBank/DDBJ whole genome shotgun (WGS) entry which is preliminary data.</text>
</comment>
<accession>A0ABW5V6X5</accession>
<dbReference type="EMBL" id="JBHUNA010000009">
    <property type="protein sequence ID" value="MFD2760417.1"/>
    <property type="molecule type" value="Genomic_DNA"/>
</dbReference>
<evidence type="ECO:0000313" key="2">
    <source>
        <dbReference type="EMBL" id="MFD2760417.1"/>
    </source>
</evidence>